<name>A0A7R9H6U2_TIMCR</name>
<protein>
    <submittedName>
        <fullName evidence="2">Uncharacterized protein</fullName>
    </submittedName>
</protein>
<feature type="compositionally biased region" description="Low complexity" evidence="1">
    <location>
        <begin position="48"/>
        <end position="57"/>
    </location>
</feature>
<sequence length="216" mass="24634">MTPYLFEAVEKLLRYLMYSCGKPDLMKCTGPKASQQGDSLPYKPRQAPPSSASPASPVTGRQAGYVNFTSATAREAAMRYVQQQSFGGGVPYQYAARNVTEANLNHHPKFKCNLLCSHHHPNPPINIPNIKRRHSLVNTPPIKQQARPINIHRIHPRHNPINTRHIKRLPNPINILPIHPLHNPINTHHIQQHHNPIYTLHIQQHHNPTYTPHIKH</sequence>
<reference evidence="2" key="1">
    <citation type="submission" date="2020-11" db="EMBL/GenBank/DDBJ databases">
        <authorList>
            <person name="Tran Van P."/>
        </authorList>
    </citation>
    <scope>NUCLEOTIDE SEQUENCE</scope>
</reference>
<accession>A0A7R9H6U2</accession>
<evidence type="ECO:0000256" key="1">
    <source>
        <dbReference type="SAM" id="MobiDB-lite"/>
    </source>
</evidence>
<gene>
    <name evidence="2" type="ORF">TCEB3V08_LOCUS10721</name>
</gene>
<evidence type="ECO:0000313" key="2">
    <source>
        <dbReference type="EMBL" id="CAD7410951.1"/>
    </source>
</evidence>
<proteinExistence type="predicted"/>
<dbReference type="AlphaFoldDB" id="A0A7R9H6U2"/>
<feature type="region of interest" description="Disordered" evidence="1">
    <location>
        <begin position="30"/>
        <end position="61"/>
    </location>
</feature>
<dbReference type="EMBL" id="OC321938">
    <property type="protein sequence ID" value="CAD7410951.1"/>
    <property type="molecule type" value="Genomic_DNA"/>
</dbReference>
<organism evidence="2">
    <name type="scientific">Timema cristinae</name>
    <name type="common">Walking stick</name>
    <dbReference type="NCBI Taxonomy" id="61476"/>
    <lineage>
        <taxon>Eukaryota</taxon>
        <taxon>Metazoa</taxon>
        <taxon>Ecdysozoa</taxon>
        <taxon>Arthropoda</taxon>
        <taxon>Hexapoda</taxon>
        <taxon>Insecta</taxon>
        <taxon>Pterygota</taxon>
        <taxon>Neoptera</taxon>
        <taxon>Polyneoptera</taxon>
        <taxon>Phasmatodea</taxon>
        <taxon>Timematodea</taxon>
        <taxon>Timematoidea</taxon>
        <taxon>Timematidae</taxon>
        <taxon>Timema</taxon>
    </lineage>
</organism>